<gene>
    <name evidence="3" type="ORF">UCRPC4_g06591</name>
</gene>
<proteinExistence type="predicted"/>
<keyword evidence="4" id="KW-1185">Reference proteome</keyword>
<sequence length="177" mass="19461">MPPKASPLTPEDKLRVVMLCIKHSPAKLTPDYEAVYQELEDCGTKDAAYWRFVRIMKEYGMTASGQPIRSDRGGATTAKATPAKNKGKADTTPSKPDKSKATGSAGNPKKRKADANTNDSEPKTPTKKAKVEKEEEFLDYGDEEDTEASTIIKSNPFSEDDDDDDEEGMERANIDLI</sequence>
<feature type="compositionally biased region" description="Acidic residues" evidence="1">
    <location>
        <begin position="158"/>
        <end position="168"/>
    </location>
</feature>
<dbReference type="Pfam" id="PF22980">
    <property type="entry name" value="Myb_DNA-bind_8"/>
    <property type="match status" value="1"/>
</dbReference>
<name>A0A0G2DXT8_PHACM</name>
<feature type="compositionally biased region" description="Low complexity" evidence="1">
    <location>
        <begin position="73"/>
        <end position="84"/>
    </location>
</feature>
<dbReference type="Proteomes" id="UP000053317">
    <property type="component" value="Unassembled WGS sequence"/>
</dbReference>
<feature type="compositionally biased region" description="Polar residues" evidence="1">
    <location>
        <begin position="148"/>
        <end position="157"/>
    </location>
</feature>
<evidence type="ECO:0000313" key="3">
    <source>
        <dbReference type="EMBL" id="KKY14936.1"/>
    </source>
</evidence>
<dbReference type="AlphaFoldDB" id="A0A0G2DXT8"/>
<reference evidence="3 4" key="1">
    <citation type="submission" date="2015-05" db="EMBL/GenBank/DDBJ databases">
        <title>Distinctive expansion of gene families associated with plant cell wall degradation and secondary metabolism in the genomes of grapevine trunk pathogens.</title>
        <authorList>
            <person name="Lawrence D.P."/>
            <person name="Travadon R."/>
            <person name="Rolshausen P.E."/>
            <person name="Baumgartner K."/>
        </authorList>
    </citation>
    <scope>NUCLEOTIDE SEQUENCE [LARGE SCALE GENOMIC DNA]</scope>
    <source>
        <strain evidence="3">UCRPC4</strain>
    </source>
</reference>
<dbReference type="EMBL" id="LCWF01000201">
    <property type="protein sequence ID" value="KKY14936.1"/>
    <property type="molecule type" value="Genomic_DNA"/>
</dbReference>
<dbReference type="InterPro" id="IPR054505">
    <property type="entry name" value="Myb_DNA-bind_8"/>
</dbReference>
<feature type="domain" description="Myb-like DNA-binding" evidence="2">
    <location>
        <begin position="11"/>
        <end position="60"/>
    </location>
</feature>
<feature type="compositionally biased region" description="Basic and acidic residues" evidence="1">
    <location>
        <begin position="120"/>
        <end position="133"/>
    </location>
</feature>
<feature type="compositionally biased region" description="Acidic residues" evidence="1">
    <location>
        <begin position="134"/>
        <end position="147"/>
    </location>
</feature>
<organism evidence="3 4">
    <name type="scientific">Phaeomoniella chlamydospora</name>
    <name type="common">Phaeoacremonium chlamydosporum</name>
    <dbReference type="NCBI Taxonomy" id="158046"/>
    <lineage>
        <taxon>Eukaryota</taxon>
        <taxon>Fungi</taxon>
        <taxon>Dikarya</taxon>
        <taxon>Ascomycota</taxon>
        <taxon>Pezizomycotina</taxon>
        <taxon>Eurotiomycetes</taxon>
        <taxon>Chaetothyriomycetidae</taxon>
        <taxon>Phaeomoniellales</taxon>
        <taxon>Phaeomoniellaceae</taxon>
        <taxon>Phaeomoniella</taxon>
    </lineage>
</organism>
<evidence type="ECO:0000259" key="2">
    <source>
        <dbReference type="Pfam" id="PF22980"/>
    </source>
</evidence>
<comment type="caution">
    <text evidence="3">The sequence shown here is derived from an EMBL/GenBank/DDBJ whole genome shotgun (WGS) entry which is preliminary data.</text>
</comment>
<evidence type="ECO:0000256" key="1">
    <source>
        <dbReference type="SAM" id="MobiDB-lite"/>
    </source>
</evidence>
<evidence type="ECO:0000313" key="4">
    <source>
        <dbReference type="Proteomes" id="UP000053317"/>
    </source>
</evidence>
<protein>
    <recommendedName>
        <fullName evidence="2">Myb-like DNA-binding domain-containing protein</fullName>
    </recommendedName>
</protein>
<reference evidence="3 4" key="2">
    <citation type="submission" date="2015-05" db="EMBL/GenBank/DDBJ databases">
        <authorList>
            <person name="Morales-Cruz A."/>
            <person name="Amrine K.C."/>
            <person name="Cantu D."/>
        </authorList>
    </citation>
    <scope>NUCLEOTIDE SEQUENCE [LARGE SCALE GENOMIC DNA]</scope>
    <source>
        <strain evidence="3">UCRPC4</strain>
    </source>
</reference>
<accession>A0A0G2DXT8</accession>
<feature type="region of interest" description="Disordered" evidence="1">
    <location>
        <begin position="61"/>
        <end position="177"/>
    </location>
</feature>